<dbReference type="GO" id="GO:0003700">
    <property type="term" value="F:DNA-binding transcription factor activity"/>
    <property type="evidence" value="ECO:0007669"/>
    <property type="project" value="TreeGrafter"/>
</dbReference>
<dbReference type="InterPro" id="IPR029016">
    <property type="entry name" value="GAF-like_dom_sf"/>
</dbReference>
<keyword evidence="3" id="KW-0804">Transcription</keyword>
<dbReference type="eggNOG" id="COG1414">
    <property type="taxonomic scope" value="Bacteria"/>
</dbReference>
<dbReference type="InterPro" id="IPR050707">
    <property type="entry name" value="HTH_MetabolicPath_Reg"/>
</dbReference>
<dbReference type="STRING" id="1171373.PACID_30010"/>
<dbReference type="Pfam" id="PF01614">
    <property type="entry name" value="IclR_C"/>
    <property type="match status" value="1"/>
</dbReference>
<keyword evidence="2" id="KW-0238">DNA-binding</keyword>
<reference evidence="6 7" key="1">
    <citation type="journal article" date="2012" name="BMC Genomics">
        <title>The genome sequence of Propionibacterium acidipropionici provides insights into its biotechnological and industrial potential.</title>
        <authorList>
            <person name="Parizzi L.P."/>
            <person name="Grassi M.C."/>
            <person name="Llerena L.A."/>
            <person name="Carazzolle M.F."/>
            <person name="Queiroz V.L."/>
            <person name="Lunardi I."/>
            <person name="Zeidler A.F."/>
            <person name="Teixeira P.J."/>
            <person name="Mieczkowski P."/>
            <person name="Rincones J."/>
            <person name="Pereira G.A."/>
        </authorList>
    </citation>
    <scope>NUCLEOTIDE SEQUENCE [LARGE SCALE GENOMIC DNA]</scope>
    <source>
        <strain evidence="7">ATCC 4875 / DSM 20272 / JCM 6432 / NBRC 12425 / NCIMB 8070</strain>
    </source>
</reference>
<dbReference type="InterPro" id="IPR036388">
    <property type="entry name" value="WH-like_DNA-bd_sf"/>
</dbReference>
<evidence type="ECO:0000259" key="5">
    <source>
        <dbReference type="PROSITE" id="PS51078"/>
    </source>
</evidence>
<dbReference type="PROSITE" id="PS51078">
    <property type="entry name" value="ICLR_ED"/>
    <property type="match status" value="1"/>
</dbReference>
<evidence type="ECO:0000259" key="4">
    <source>
        <dbReference type="PROSITE" id="PS51077"/>
    </source>
</evidence>
<dbReference type="SUPFAM" id="SSF46785">
    <property type="entry name" value="Winged helix' DNA-binding domain"/>
    <property type="match status" value="1"/>
</dbReference>
<dbReference type="GeneID" id="88084796"/>
<name>K7RWG6_ACIA4</name>
<dbReference type="SMART" id="SM00346">
    <property type="entry name" value="HTH_ICLR"/>
    <property type="match status" value="1"/>
</dbReference>
<dbReference type="RefSeq" id="WP_015071662.1">
    <property type="nucleotide sequence ID" value="NC_019395.1"/>
</dbReference>
<feature type="domain" description="IclR-ED" evidence="5">
    <location>
        <begin position="70"/>
        <end position="252"/>
    </location>
</feature>
<dbReference type="InterPro" id="IPR036390">
    <property type="entry name" value="WH_DNA-bd_sf"/>
</dbReference>
<dbReference type="GO" id="GO:0045892">
    <property type="term" value="P:negative regulation of DNA-templated transcription"/>
    <property type="evidence" value="ECO:0007669"/>
    <property type="project" value="TreeGrafter"/>
</dbReference>
<proteinExistence type="predicted"/>
<dbReference type="GO" id="GO:0003677">
    <property type="term" value="F:DNA binding"/>
    <property type="evidence" value="ECO:0007669"/>
    <property type="project" value="UniProtKB-KW"/>
</dbReference>
<dbReference type="SUPFAM" id="SSF55781">
    <property type="entry name" value="GAF domain-like"/>
    <property type="match status" value="1"/>
</dbReference>
<dbReference type="EMBL" id="CP003493">
    <property type="protein sequence ID" value="AFV90766.1"/>
    <property type="molecule type" value="Genomic_DNA"/>
</dbReference>
<evidence type="ECO:0000313" key="6">
    <source>
        <dbReference type="EMBL" id="AFV90766.1"/>
    </source>
</evidence>
<protein>
    <submittedName>
        <fullName evidence="6">IclR family transcriptional regulator</fullName>
    </submittedName>
</protein>
<evidence type="ECO:0000313" key="7">
    <source>
        <dbReference type="Proteomes" id="UP000000214"/>
    </source>
</evidence>
<feature type="domain" description="HTH iclR-type" evidence="4">
    <location>
        <begin position="7"/>
        <end position="69"/>
    </location>
</feature>
<dbReference type="PANTHER" id="PTHR30136">
    <property type="entry name" value="HELIX-TURN-HELIX TRANSCRIPTIONAL REGULATOR, ICLR FAMILY"/>
    <property type="match status" value="1"/>
</dbReference>
<dbReference type="AlphaFoldDB" id="K7RWG6"/>
<keyword evidence="1" id="KW-0805">Transcription regulation</keyword>
<dbReference type="PROSITE" id="PS51077">
    <property type="entry name" value="HTH_ICLR"/>
    <property type="match status" value="1"/>
</dbReference>
<dbReference type="InterPro" id="IPR014757">
    <property type="entry name" value="Tscrpt_reg_IclR_C"/>
</dbReference>
<dbReference type="Proteomes" id="UP000000214">
    <property type="component" value="Chromosome"/>
</dbReference>
<dbReference type="PATRIC" id="fig|1171373.8.peg.2952"/>
<dbReference type="Pfam" id="PF09339">
    <property type="entry name" value="HTH_IclR"/>
    <property type="match status" value="1"/>
</dbReference>
<dbReference type="Gene3D" id="1.10.10.10">
    <property type="entry name" value="Winged helix-like DNA-binding domain superfamily/Winged helix DNA-binding domain"/>
    <property type="match status" value="1"/>
</dbReference>
<organism evidence="6 7">
    <name type="scientific">Acidipropionibacterium acidipropionici (strain ATCC 4875 / DSM 20272 / JCM 6432 / NBRC 12425 / NCIMB 8070 / 4)</name>
    <name type="common">Propionibacterium acidipropionici</name>
    <dbReference type="NCBI Taxonomy" id="1171373"/>
    <lineage>
        <taxon>Bacteria</taxon>
        <taxon>Bacillati</taxon>
        <taxon>Actinomycetota</taxon>
        <taxon>Actinomycetes</taxon>
        <taxon>Propionibacteriales</taxon>
        <taxon>Propionibacteriaceae</taxon>
        <taxon>Acidipropionibacterium</taxon>
    </lineage>
</organism>
<dbReference type="Gene3D" id="3.30.450.40">
    <property type="match status" value="1"/>
</dbReference>
<dbReference type="InterPro" id="IPR005471">
    <property type="entry name" value="Tscrpt_reg_IclR_N"/>
</dbReference>
<dbReference type="HOGENOM" id="CLU_062618_6_0_11"/>
<accession>K7RWG6</accession>
<evidence type="ECO:0000256" key="3">
    <source>
        <dbReference type="ARBA" id="ARBA00023163"/>
    </source>
</evidence>
<evidence type="ECO:0000256" key="1">
    <source>
        <dbReference type="ARBA" id="ARBA00023015"/>
    </source>
</evidence>
<sequence>MADQQLHQSIARAATILDVVASSSAASMRASEIAEAAGFGVSTTTRLLATLQELGYVGKITERDYVLGTKLLQLATQELNHDPVFREGRMMCQSLAQSTRLSANLGIRQGASCVYLCHFEGDLSPKNQSMTGASIPLHASGLGKCLLLDTTPEERVELLGPDLTVYTAHTISTHAALTDELQEVTARGFAVEDQEFALGRFCLATPIRDHSGSVCAAVSVSGRRSMLKTLDRDDLTEQLIEVADRISVNLGHLGGASPA</sequence>
<gene>
    <name evidence="6" type="ordered locus">PACID_30010</name>
</gene>
<dbReference type="KEGG" id="pbo:PACID_30010"/>
<dbReference type="PANTHER" id="PTHR30136:SF35">
    <property type="entry name" value="HTH-TYPE TRANSCRIPTIONAL REGULATOR RV1719"/>
    <property type="match status" value="1"/>
</dbReference>
<evidence type="ECO:0000256" key="2">
    <source>
        <dbReference type="ARBA" id="ARBA00023125"/>
    </source>
</evidence>